<accession>A0AAD8NY21</accession>
<dbReference type="Proteomes" id="UP001229421">
    <property type="component" value="Unassembled WGS sequence"/>
</dbReference>
<dbReference type="AlphaFoldDB" id="A0AAD8NY21"/>
<comment type="caution">
    <text evidence="1">The sequence shown here is derived from an EMBL/GenBank/DDBJ whole genome shotgun (WGS) entry which is preliminary data.</text>
</comment>
<gene>
    <name evidence="1" type="ORF">QVD17_09057</name>
</gene>
<dbReference type="EMBL" id="JAUHHV010000002">
    <property type="protein sequence ID" value="KAK1432165.1"/>
    <property type="molecule type" value="Genomic_DNA"/>
</dbReference>
<protein>
    <submittedName>
        <fullName evidence="1">Uncharacterized protein</fullName>
    </submittedName>
</protein>
<proteinExistence type="predicted"/>
<evidence type="ECO:0000313" key="1">
    <source>
        <dbReference type="EMBL" id="KAK1432165.1"/>
    </source>
</evidence>
<name>A0AAD8NY21_TARER</name>
<organism evidence="1 2">
    <name type="scientific">Tagetes erecta</name>
    <name type="common">African marigold</name>
    <dbReference type="NCBI Taxonomy" id="13708"/>
    <lineage>
        <taxon>Eukaryota</taxon>
        <taxon>Viridiplantae</taxon>
        <taxon>Streptophyta</taxon>
        <taxon>Embryophyta</taxon>
        <taxon>Tracheophyta</taxon>
        <taxon>Spermatophyta</taxon>
        <taxon>Magnoliopsida</taxon>
        <taxon>eudicotyledons</taxon>
        <taxon>Gunneridae</taxon>
        <taxon>Pentapetalae</taxon>
        <taxon>asterids</taxon>
        <taxon>campanulids</taxon>
        <taxon>Asterales</taxon>
        <taxon>Asteraceae</taxon>
        <taxon>Asteroideae</taxon>
        <taxon>Heliantheae alliance</taxon>
        <taxon>Tageteae</taxon>
        <taxon>Tagetes</taxon>
    </lineage>
</organism>
<keyword evidence="2" id="KW-1185">Reference proteome</keyword>
<sequence>MNAEFLDGHPYLKLGRGTEARSRLWRLIGTEIRPTYTIDWKLLRDLHDEDRAVGLIGLAGSTPWRRMFDSGHKRGRLQVRLMFYLSALIEHKRVNLAHCMASYFSNIWSGKMGSPIVCGAYVTGIASHLGLHTDDYLVQQTAEAFPSILGESTAIAMFFCW</sequence>
<evidence type="ECO:0000313" key="2">
    <source>
        <dbReference type="Proteomes" id="UP001229421"/>
    </source>
</evidence>
<reference evidence="1" key="1">
    <citation type="journal article" date="2023" name="bioRxiv">
        <title>Improved chromosome-level genome assembly for marigold (Tagetes erecta).</title>
        <authorList>
            <person name="Jiang F."/>
            <person name="Yuan L."/>
            <person name="Wang S."/>
            <person name="Wang H."/>
            <person name="Xu D."/>
            <person name="Wang A."/>
            <person name="Fan W."/>
        </authorList>
    </citation>
    <scope>NUCLEOTIDE SEQUENCE</scope>
    <source>
        <strain evidence="1">WSJ</strain>
        <tissue evidence="1">Leaf</tissue>
    </source>
</reference>